<feature type="compositionally biased region" description="Low complexity" evidence="1">
    <location>
        <begin position="164"/>
        <end position="185"/>
    </location>
</feature>
<feature type="region of interest" description="Disordered" evidence="1">
    <location>
        <begin position="341"/>
        <end position="445"/>
    </location>
</feature>
<organism evidence="2 3">
    <name type="scientific">Puccinia sorghi</name>
    <dbReference type="NCBI Taxonomy" id="27349"/>
    <lineage>
        <taxon>Eukaryota</taxon>
        <taxon>Fungi</taxon>
        <taxon>Dikarya</taxon>
        <taxon>Basidiomycota</taxon>
        <taxon>Pucciniomycotina</taxon>
        <taxon>Pucciniomycetes</taxon>
        <taxon>Pucciniales</taxon>
        <taxon>Pucciniaceae</taxon>
        <taxon>Puccinia</taxon>
    </lineage>
</organism>
<gene>
    <name evidence="2" type="ORF">VP01_1836g9</name>
</gene>
<comment type="caution">
    <text evidence="2">The sequence shown here is derived from an EMBL/GenBank/DDBJ whole genome shotgun (WGS) entry which is preliminary data.</text>
</comment>
<dbReference type="AlphaFoldDB" id="A0A0L6VDT9"/>
<dbReference type="OrthoDB" id="2505395at2759"/>
<proteinExistence type="predicted"/>
<dbReference type="Proteomes" id="UP000037035">
    <property type="component" value="Unassembled WGS sequence"/>
</dbReference>
<evidence type="ECO:0000256" key="1">
    <source>
        <dbReference type="SAM" id="MobiDB-lite"/>
    </source>
</evidence>
<feature type="region of interest" description="Disordered" evidence="1">
    <location>
        <begin position="155"/>
        <end position="230"/>
    </location>
</feature>
<reference evidence="2 3" key="1">
    <citation type="submission" date="2015-08" db="EMBL/GenBank/DDBJ databases">
        <title>Next Generation Sequencing and Analysis of the Genome of Puccinia sorghi L Schw, the Causal Agent of Maize Common Rust.</title>
        <authorList>
            <person name="Rochi L."/>
            <person name="Burguener G."/>
            <person name="Darino M."/>
            <person name="Turjanski A."/>
            <person name="Kreff E."/>
            <person name="Dieguez M.J."/>
            <person name="Sacco F."/>
        </authorList>
    </citation>
    <scope>NUCLEOTIDE SEQUENCE [LARGE SCALE GENOMIC DNA]</scope>
    <source>
        <strain evidence="2 3">RO10H11247</strain>
    </source>
</reference>
<evidence type="ECO:0000313" key="2">
    <source>
        <dbReference type="EMBL" id="KNZ58908.1"/>
    </source>
</evidence>
<protein>
    <submittedName>
        <fullName evidence="2">Uncharacterized protein</fullName>
    </submittedName>
</protein>
<feature type="region of interest" description="Disordered" evidence="1">
    <location>
        <begin position="261"/>
        <end position="296"/>
    </location>
</feature>
<keyword evidence="3" id="KW-1185">Reference proteome</keyword>
<feature type="compositionally biased region" description="Low complexity" evidence="1">
    <location>
        <begin position="354"/>
        <end position="382"/>
    </location>
</feature>
<dbReference type="VEuPathDB" id="FungiDB:VP01_1836g9"/>
<accession>A0A0L6VDT9</accession>
<dbReference type="EMBL" id="LAVV01006655">
    <property type="protein sequence ID" value="KNZ58908.1"/>
    <property type="molecule type" value="Genomic_DNA"/>
</dbReference>
<name>A0A0L6VDT9_9BASI</name>
<evidence type="ECO:0000313" key="3">
    <source>
        <dbReference type="Proteomes" id="UP000037035"/>
    </source>
</evidence>
<sequence>MENKHEFVRLNHLISYDPRTVTDILQLYPQPNIIPPQTPNNKRKQLILQSPFNKKHHTRTLSEPSSPNIITHQRTRCQSEPIQNIHQNHQHAIISSVKSPSKLTRILNTTSAKQPTSNRDEPLLLSSNLTQSHDPACKPPAKFTTLRKRLQAMQASSATMRFRSTSIPATSTTTTTNAPETSSSPIKEVSGLPPIPSSRPRARRASRPPQAITPLPQPAHRTTPRVESDQVKLAKLTKHQTNHNKKRFCVIKVEVVHMDRLRPPSPEGNFRKGASTKKNQFSRAGKGKQEEEEEHIEEIHVRLPAPSHFIHLQQTQKKRVRWNYPQLAVDLQEFYHQRVLRQHQPQEEEEPEENSTPSRPSPSFSTSSSSLTPLSSSASSNPQSPPPKEPSTEPAFPAVKPILKINFRLSRQPPSAPDAQPGPGDGPGQKEENVSEPTASEDVPQRAVAYLLDSNGNLVLPPPVLGPHADAPPDPLASLEPPFVKVSRRIWRDQ</sequence>